<keyword evidence="1" id="KW-0597">Phosphoprotein</keyword>
<feature type="coiled-coil region" evidence="7">
    <location>
        <begin position="160"/>
        <end position="187"/>
    </location>
</feature>
<feature type="domain" description="PAS" evidence="9">
    <location>
        <begin position="298"/>
        <end position="371"/>
    </location>
</feature>
<dbReference type="RefSeq" id="WP_074792714.1">
    <property type="nucleotide sequence ID" value="NZ_FOAD01000002.1"/>
</dbReference>
<protein>
    <submittedName>
        <fullName evidence="11">PAS domain S-box-containing protein</fullName>
    </submittedName>
</protein>
<dbReference type="SUPFAM" id="SSF55781">
    <property type="entry name" value="GAF domain-like"/>
    <property type="match status" value="1"/>
</dbReference>
<evidence type="ECO:0000256" key="3">
    <source>
        <dbReference type="ARBA" id="ARBA00022741"/>
    </source>
</evidence>
<dbReference type="PROSITE" id="PS50112">
    <property type="entry name" value="PAS"/>
    <property type="match status" value="2"/>
</dbReference>
<dbReference type="InterPro" id="IPR000014">
    <property type="entry name" value="PAS"/>
</dbReference>
<dbReference type="AlphaFoldDB" id="A0A1H7KN71"/>
<sequence>MPRDSESIRERIYATFADDSLDFEASVQTALEYTANYLGVEYGFLTRIESGEQRILQAVGSHELLQPGESCPLERAYCRRTIQIPGTLSIQDAAASSAVSTEAFETFELGCYIGTKVVVDDEVYGTVCFGDSDPRSESFSESEGMLVELVGQLVSQVLERRAYQQTLADQNRQLETERRTFEEIAETTFDVIYRINIQGLFTYASSSIERVTGYTPDELAGTSFTEYVCESSLPQTVEAFDQLLGGDSVEHLELGFETKGGGTVTLEVNARPIYSDGTVELIQGVARDISKRVEQERELRLQHRALEDTDVGITIAEAANPEFVITYANEAFEALTGYSRDDITGHPYRDFFAEGTRSTEAGDISEVLSTGDSSVFDLLVTRQDDTPLWCRTSISPVTDEFGEVTHYVGFHENVTEEKRTVRLVELLNRVLRHNLRNSMNVILGNIELLNDPEMASVAIGRIRERGQDLVRLSERAQELKRYAHRERDPQRLDPKELVARIVEQHEESNPQATITVDVQSERDICAGSELSRALSELVTNAISHHPTESPRVSISVADAGDQIRIEVVDDGEGVSPSETSFVQMGRETDLEHGSSMGLWLVNWIVTRYGGSFQIGLADEDNQGTRATILVPSIDAEASVEAAAKPSTALFW</sequence>
<evidence type="ECO:0000259" key="10">
    <source>
        <dbReference type="PROSITE" id="PS50113"/>
    </source>
</evidence>
<dbReference type="SMART" id="SM00091">
    <property type="entry name" value="PAS"/>
    <property type="match status" value="2"/>
</dbReference>
<keyword evidence="6" id="KW-0902">Two-component regulatory system</keyword>
<reference evidence="11 12" key="1">
    <citation type="submission" date="2016-10" db="EMBL/GenBank/DDBJ databases">
        <authorList>
            <person name="de Groot N.N."/>
        </authorList>
    </citation>
    <scope>NUCLEOTIDE SEQUENCE [LARGE SCALE GENOMIC DNA]</scope>
    <source>
        <strain evidence="11 12">CDM_5</strain>
    </source>
</reference>
<evidence type="ECO:0000256" key="7">
    <source>
        <dbReference type="SAM" id="Coils"/>
    </source>
</evidence>
<keyword evidence="2" id="KW-0808">Transferase</keyword>
<dbReference type="GO" id="GO:0016301">
    <property type="term" value="F:kinase activity"/>
    <property type="evidence" value="ECO:0007669"/>
    <property type="project" value="UniProtKB-KW"/>
</dbReference>
<evidence type="ECO:0000259" key="8">
    <source>
        <dbReference type="PROSITE" id="PS50109"/>
    </source>
</evidence>
<feature type="domain" description="PAC" evidence="10">
    <location>
        <begin position="374"/>
        <end position="426"/>
    </location>
</feature>
<dbReference type="SMART" id="SM00065">
    <property type="entry name" value="GAF"/>
    <property type="match status" value="1"/>
</dbReference>
<dbReference type="InterPro" id="IPR035965">
    <property type="entry name" value="PAS-like_dom_sf"/>
</dbReference>
<evidence type="ECO:0000256" key="4">
    <source>
        <dbReference type="ARBA" id="ARBA00022777"/>
    </source>
</evidence>
<gene>
    <name evidence="11" type="ORF">SAMN04488691_10254</name>
</gene>
<dbReference type="Proteomes" id="UP000183894">
    <property type="component" value="Unassembled WGS sequence"/>
</dbReference>
<dbReference type="InterPro" id="IPR000700">
    <property type="entry name" value="PAS-assoc_C"/>
</dbReference>
<dbReference type="OrthoDB" id="230688at2157"/>
<evidence type="ECO:0000313" key="12">
    <source>
        <dbReference type="Proteomes" id="UP000183894"/>
    </source>
</evidence>
<keyword evidence="7" id="KW-0175">Coiled coil</keyword>
<evidence type="ECO:0000256" key="5">
    <source>
        <dbReference type="ARBA" id="ARBA00022840"/>
    </source>
</evidence>
<dbReference type="PROSITE" id="PS50109">
    <property type="entry name" value="HIS_KIN"/>
    <property type="match status" value="1"/>
</dbReference>
<keyword evidence="5" id="KW-0067">ATP-binding</keyword>
<evidence type="ECO:0000313" key="11">
    <source>
        <dbReference type="EMBL" id="SEK87974.1"/>
    </source>
</evidence>
<dbReference type="Gene3D" id="3.30.450.20">
    <property type="entry name" value="PAS domain"/>
    <property type="match status" value="2"/>
</dbReference>
<dbReference type="Pfam" id="PF08447">
    <property type="entry name" value="PAS_3"/>
    <property type="match status" value="1"/>
</dbReference>
<dbReference type="SMART" id="SM00086">
    <property type="entry name" value="PAC"/>
    <property type="match status" value="2"/>
</dbReference>
<evidence type="ECO:0000256" key="6">
    <source>
        <dbReference type="ARBA" id="ARBA00023012"/>
    </source>
</evidence>
<dbReference type="InterPro" id="IPR003594">
    <property type="entry name" value="HATPase_dom"/>
</dbReference>
<feature type="domain" description="PAC" evidence="10">
    <location>
        <begin position="250"/>
        <end position="301"/>
    </location>
</feature>
<name>A0A1H7KN71_HALLR</name>
<dbReference type="InterPro" id="IPR036890">
    <property type="entry name" value="HATPase_C_sf"/>
</dbReference>
<dbReference type="InterPro" id="IPR005467">
    <property type="entry name" value="His_kinase_dom"/>
</dbReference>
<keyword evidence="3" id="KW-0547">Nucleotide-binding</keyword>
<evidence type="ECO:0000259" key="9">
    <source>
        <dbReference type="PROSITE" id="PS50112"/>
    </source>
</evidence>
<dbReference type="SMART" id="SM00387">
    <property type="entry name" value="HATPase_c"/>
    <property type="match status" value="1"/>
</dbReference>
<dbReference type="NCBIfam" id="TIGR00229">
    <property type="entry name" value="sensory_box"/>
    <property type="match status" value="2"/>
</dbReference>
<evidence type="ECO:0000256" key="1">
    <source>
        <dbReference type="ARBA" id="ARBA00022553"/>
    </source>
</evidence>
<dbReference type="InterPro" id="IPR003018">
    <property type="entry name" value="GAF"/>
</dbReference>
<dbReference type="SUPFAM" id="SSF55874">
    <property type="entry name" value="ATPase domain of HSP90 chaperone/DNA topoisomerase II/histidine kinase"/>
    <property type="match status" value="1"/>
</dbReference>
<dbReference type="Pfam" id="PF13426">
    <property type="entry name" value="PAS_9"/>
    <property type="match status" value="1"/>
</dbReference>
<organism evidence="11 12">
    <name type="scientific">Haloferax larsenii</name>
    <dbReference type="NCBI Taxonomy" id="302484"/>
    <lineage>
        <taxon>Archaea</taxon>
        <taxon>Methanobacteriati</taxon>
        <taxon>Methanobacteriota</taxon>
        <taxon>Stenosarchaea group</taxon>
        <taxon>Halobacteria</taxon>
        <taxon>Halobacteriales</taxon>
        <taxon>Haloferacaceae</taxon>
        <taxon>Haloferax</taxon>
    </lineage>
</organism>
<feature type="domain" description="Histidine kinase" evidence="8">
    <location>
        <begin position="430"/>
        <end position="634"/>
    </location>
</feature>
<dbReference type="GO" id="GO:0005524">
    <property type="term" value="F:ATP binding"/>
    <property type="evidence" value="ECO:0007669"/>
    <property type="project" value="UniProtKB-KW"/>
</dbReference>
<dbReference type="GO" id="GO:0000160">
    <property type="term" value="P:phosphorelay signal transduction system"/>
    <property type="evidence" value="ECO:0007669"/>
    <property type="project" value="UniProtKB-KW"/>
</dbReference>
<evidence type="ECO:0000256" key="2">
    <source>
        <dbReference type="ARBA" id="ARBA00022679"/>
    </source>
</evidence>
<dbReference type="InterPro" id="IPR029016">
    <property type="entry name" value="GAF-like_dom_sf"/>
</dbReference>
<dbReference type="InterPro" id="IPR013655">
    <property type="entry name" value="PAS_fold_3"/>
</dbReference>
<keyword evidence="4" id="KW-0418">Kinase</keyword>
<feature type="domain" description="PAS" evidence="9">
    <location>
        <begin position="177"/>
        <end position="247"/>
    </location>
</feature>
<dbReference type="Pfam" id="PF02518">
    <property type="entry name" value="HATPase_c"/>
    <property type="match status" value="1"/>
</dbReference>
<dbReference type="EMBL" id="FOAD01000002">
    <property type="protein sequence ID" value="SEK87974.1"/>
    <property type="molecule type" value="Genomic_DNA"/>
</dbReference>
<dbReference type="InterPro" id="IPR004358">
    <property type="entry name" value="Sig_transdc_His_kin-like_C"/>
</dbReference>
<accession>A0A1H7KN71</accession>
<dbReference type="PANTHER" id="PTHR43065">
    <property type="entry name" value="SENSOR HISTIDINE KINASE"/>
    <property type="match status" value="1"/>
</dbReference>
<dbReference type="Pfam" id="PF01590">
    <property type="entry name" value="GAF"/>
    <property type="match status" value="1"/>
</dbReference>
<dbReference type="Gene3D" id="3.30.450.40">
    <property type="match status" value="1"/>
</dbReference>
<dbReference type="Gene3D" id="3.30.565.10">
    <property type="entry name" value="Histidine kinase-like ATPase, C-terminal domain"/>
    <property type="match status" value="1"/>
</dbReference>
<dbReference type="SUPFAM" id="SSF55785">
    <property type="entry name" value="PYP-like sensor domain (PAS domain)"/>
    <property type="match status" value="2"/>
</dbReference>
<dbReference type="CDD" id="cd00130">
    <property type="entry name" value="PAS"/>
    <property type="match status" value="2"/>
</dbReference>
<dbReference type="InterPro" id="IPR001610">
    <property type="entry name" value="PAC"/>
</dbReference>
<dbReference type="PANTHER" id="PTHR43065:SF10">
    <property type="entry name" value="PEROXIDE STRESS-ACTIVATED HISTIDINE KINASE MAK3"/>
    <property type="match status" value="1"/>
</dbReference>
<dbReference type="PRINTS" id="PR00344">
    <property type="entry name" value="BCTRLSENSOR"/>
</dbReference>
<proteinExistence type="predicted"/>
<dbReference type="PROSITE" id="PS50113">
    <property type="entry name" value="PAC"/>
    <property type="match status" value="2"/>
</dbReference>